<evidence type="ECO:0000313" key="1">
    <source>
        <dbReference type="EMBL" id="PWD97519.1"/>
    </source>
</evidence>
<sequence>MFQGFDKTRSKLLIKIIKVKLFKQKSCLNSVDYDLGFMCSPYECLFSGIFIELIQTRNVQPEFFLVNARDQCLQ</sequence>
<accession>A0A2U2B382</accession>
<evidence type="ECO:0000313" key="2">
    <source>
        <dbReference type="Proteomes" id="UP000244956"/>
    </source>
</evidence>
<gene>
    <name evidence="1" type="ORF">DDZ16_20380</name>
</gene>
<comment type="caution">
    <text evidence="1">The sequence shown here is derived from an EMBL/GenBank/DDBJ whole genome shotgun (WGS) entry which is preliminary data.</text>
</comment>
<protein>
    <submittedName>
        <fullName evidence="1">Uncharacterized protein</fullName>
    </submittedName>
</protein>
<dbReference type="Proteomes" id="UP000244956">
    <property type="component" value="Unassembled WGS sequence"/>
</dbReference>
<dbReference type="EMBL" id="QEWP01000036">
    <property type="protein sequence ID" value="PWD97519.1"/>
    <property type="molecule type" value="Genomic_DNA"/>
</dbReference>
<reference evidence="1 2" key="1">
    <citation type="submission" date="2018-05" db="EMBL/GenBank/DDBJ databases">
        <title>Marinilabilia rubrum sp. nov., isolated from saltern sediment.</title>
        <authorList>
            <person name="Zhang R."/>
        </authorList>
    </citation>
    <scope>NUCLEOTIDE SEQUENCE [LARGE SCALE GENOMIC DNA]</scope>
    <source>
        <strain evidence="1 2">WTE16</strain>
    </source>
</reference>
<dbReference type="AlphaFoldDB" id="A0A2U2B382"/>
<proteinExistence type="predicted"/>
<name>A0A2U2B382_9BACT</name>
<organism evidence="1 2">
    <name type="scientific">Marinilabilia rubra</name>
    <dbReference type="NCBI Taxonomy" id="2162893"/>
    <lineage>
        <taxon>Bacteria</taxon>
        <taxon>Pseudomonadati</taxon>
        <taxon>Bacteroidota</taxon>
        <taxon>Bacteroidia</taxon>
        <taxon>Marinilabiliales</taxon>
        <taxon>Marinilabiliaceae</taxon>
        <taxon>Marinilabilia</taxon>
    </lineage>
</organism>
<keyword evidence="2" id="KW-1185">Reference proteome</keyword>